<protein>
    <submittedName>
        <fullName evidence="8">DoxX family protein</fullName>
    </submittedName>
</protein>
<keyword evidence="6 7" id="KW-0472">Membrane</keyword>
<keyword evidence="5 7" id="KW-1133">Transmembrane helix</keyword>
<sequence length="179" mass="17713">MAVDAAGADIASLILRVSVGGTLVAHGWNHAFGGGGIEGTAGWFESMGLRPGRLHALMATGTELGAGVLLLLGLLTPLAAAGAVGTMAVAFITAHLRNGFFIFRPGQGYEYVVMIILVACALGALGGGAVSLDRALGVSDDLAGWPGFAITALAGGAGAALLLAVFWRPAAKAEDGSAA</sequence>
<evidence type="ECO:0000256" key="5">
    <source>
        <dbReference type="ARBA" id="ARBA00022989"/>
    </source>
</evidence>
<evidence type="ECO:0000256" key="7">
    <source>
        <dbReference type="SAM" id="Phobius"/>
    </source>
</evidence>
<dbReference type="PANTHER" id="PTHR33452:SF1">
    <property type="entry name" value="INNER MEMBRANE PROTEIN YPHA-RELATED"/>
    <property type="match status" value="1"/>
</dbReference>
<comment type="caution">
    <text evidence="8">The sequence shown here is derived from an EMBL/GenBank/DDBJ whole genome shotgun (WGS) entry which is preliminary data.</text>
</comment>
<evidence type="ECO:0000313" key="9">
    <source>
        <dbReference type="Proteomes" id="UP000309174"/>
    </source>
</evidence>
<evidence type="ECO:0000256" key="4">
    <source>
        <dbReference type="ARBA" id="ARBA00022692"/>
    </source>
</evidence>
<gene>
    <name evidence="8" type="ORF">ETD83_33485</name>
</gene>
<keyword evidence="4 7" id="KW-0812">Transmembrane</keyword>
<evidence type="ECO:0000313" key="8">
    <source>
        <dbReference type="EMBL" id="TMQ90888.1"/>
    </source>
</evidence>
<dbReference type="Proteomes" id="UP000309174">
    <property type="component" value="Unassembled WGS sequence"/>
</dbReference>
<dbReference type="InterPro" id="IPR051907">
    <property type="entry name" value="DoxX-like_oxidoreductase"/>
</dbReference>
<evidence type="ECO:0000256" key="1">
    <source>
        <dbReference type="ARBA" id="ARBA00004651"/>
    </source>
</evidence>
<keyword evidence="9" id="KW-1185">Reference proteome</keyword>
<dbReference type="AlphaFoldDB" id="A0A5C4J2L2"/>
<accession>A0A5C4J2L2</accession>
<dbReference type="PANTHER" id="PTHR33452">
    <property type="entry name" value="OXIDOREDUCTASE CATD-RELATED"/>
    <property type="match status" value="1"/>
</dbReference>
<evidence type="ECO:0000256" key="2">
    <source>
        <dbReference type="ARBA" id="ARBA00006679"/>
    </source>
</evidence>
<dbReference type="RefSeq" id="WP_138649212.1">
    <property type="nucleotide sequence ID" value="NZ_VCKW01000253.1"/>
</dbReference>
<feature type="transmembrane region" description="Helical" evidence="7">
    <location>
        <begin position="142"/>
        <end position="167"/>
    </location>
</feature>
<feature type="transmembrane region" description="Helical" evidence="7">
    <location>
        <begin position="108"/>
        <end position="130"/>
    </location>
</feature>
<dbReference type="GO" id="GO:0005886">
    <property type="term" value="C:plasma membrane"/>
    <property type="evidence" value="ECO:0007669"/>
    <property type="project" value="UniProtKB-SubCell"/>
</dbReference>
<comment type="similarity">
    <text evidence="2">Belongs to the DoxX family.</text>
</comment>
<keyword evidence="3" id="KW-1003">Cell membrane</keyword>
<dbReference type="Pfam" id="PF07681">
    <property type="entry name" value="DoxX"/>
    <property type="match status" value="1"/>
</dbReference>
<dbReference type="InterPro" id="IPR032808">
    <property type="entry name" value="DoxX"/>
</dbReference>
<name>A0A5C4J2L2_9ACTN</name>
<feature type="transmembrane region" description="Helical" evidence="7">
    <location>
        <begin position="78"/>
        <end position="96"/>
    </location>
</feature>
<organism evidence="8 9">
    <name type="scientific">Actinomadura soli</name>
    <dbReference type="NCBI Taxonomy" id="2508997"/>
    <lineage>
        <taxon>Bacteria</taxon>
        <taxon>Bacillati</taxon>
        <taxon>Actinomycetota</taxon>
        <taxon>Actinomycetes</taxon>
        <taxon>Streptosporangiales</taxon>
        <taxon>Thermomonosporaceae</taxon>
        <taxon>Actinomadura</taxon>
    </lineage>
</organism>
<reference evidence="8 9" key="1">
    <citation type="submission" date="2019-05" db="EMBL/GenBank/DDBJ databases">
        <title>Draft genome sequence of Actinomadura sp. 14C53.</title>
        <authorList>
            <person name="Saricaoglu S."/>
            <person name="Isik K."/>
        </authorList>
    </citation>
    <scope>NUCLEOTIDE SEQUENCE [LARGE SCALE GENOMIC DNA]</scope>
    <source>
        <strain evidence="8 9">14C53</strain>
    </source>
</reference>
<dbReference type="OrthoDB" id="346004at2"/>
<evidence type="ECO:0000256" key="6">
    <source>
        <dbReference type="ARBA" id="ARBA00023136"/>
    </source>
</evidence>
<dbReference type="EMBL" id="VCKW01000253">
    <property type="protein sequence ID" value="TMQ90888.1"/>
    <property type="molecule type" value="Genomic_DNA"/>
</dbReference>
<comment type="subcellular location">
    <subcellularLocation>
        <location evidence="1">Cell membrane</location>
        <topology evidence="1">Multi-pass membrane protein</topology>
    </subcellularLocation>
</comment>
<proteinExistence type="inferred from homology"/>
<evidence type="ECO:0000256" key="3">
    <source>
        <dbReference type="ARBA" id="ARBA00022475"/>
    </source>
</evidence>